<feature type="signal peptide" evidence="8">
    <location>
        <begin position="1"/>
        <end position="22"/>
    </location>
</feature>
<dbReference type="GO" id="GO:0004065">
    <property type="term" value="F:arylsulfatase activity"/>
    <property type="evidence" value="ECO:0007669"/>
    <property type="project" value="TreeGrafter"/>
</dbReference>
<keyword evidence="11" id="KW-1185">Reference proteome</keyword>
<evidence type="ECO:0000259" key="9">
    <source>
        <dbReference type="Pfam" id="PF00884"/>
    </source>
</evidence>
<evidence type="ECO:0000256" key="1">
    <source>
        <dbReference type="ARBA" id="ARBA00001913"/>
    </source>
</evidence>
<dbReference type="FunFam" id="3.40.720.10:FF:000230">
    <property type="entry name" value="Arylsulfatase (A or B)"/>
    <property type="match status" value="1"/>
</dbReference>
<dbReference type="InterPro" id="IPR024607">
    <property type="entry name" value="Sulfatase_CS"/>
</dbReference>
<keyword evidence="3" id="KW-0479">Metal-binding</keyword>
<feature type="chain" id="PRO_5030629266" evidence="8">
    <location>
        <begin position="23"/>
        <end position="627"/>
    </location>
</feature>
<feature type="domain" description="Sulfatase N-terminal" evidence="9">
    <location>
        <begin position="34"/>
        <end position="384"/>
    </location>
</feature>
<dbReference type="AlphaFoldDB" id="A0A7W5E506"/>
<proteinExistence type="inferred from homology"/>
<accession>A0A7W5E506</accession>
<dbReference type="PANTHER" id="PTHR42693:SF42">
    <property type="entry name" value="ARYLSULFATASE G"/>
    <property type="match status" value="1"/>
</dbReference>
<dbReference type="Proteomes" id="UP000536179">
    <property type="component" value="Unassembled WGS sequence"/>
</dbReference>
<comment type="cofactor">
    <cofactor evidence="1">
        <name>Ca(2+)</name>
        <dbReference type="ChEBI" id="CHEBI:29108"/>
    </cofactor>
</comment>
<dbReference type="EMBL" id="JACHXU010000035">
    <property type="protein sequence ID" value="MBB3210316.1"/>
    <property type="molecule type" value="Genomic_DNA"/>
</dbReference>
<evidence type="ECO:0000256" key="3">
    <source>
        <dbReference type="ARBA" id="ARBA00022723"/>
    </source>
</evidence>
<dbReference type="Pfam" id="PF00884">
    <property type="entry name" value="Sulfatase"/>
    <property type="match status" value="1"/>
</dbReference>
<evidence type="ECO:0000313" key="11">
    <source>
        <dbReference type="Proteomes" id="UP000536179"/>
    </source>
</evidence>
<gene>
    <name evidence="10" type="ORF">FHS27_006163</name>
</gene>
<sequence length="627" mass="70182">MCQTIPLRVLLFCLTVSTAIGAADVLADDRPDKPNVVLILADDLGWQDVGCYDIDEPCPYETPNLDRFAGQGVKFWQAYSPAPTCAPSRAAILSGKHPARAQKTHVVGGAPPSAYNANSALISPWYSGRMPLSDVTIAEALKENGYTTGHAGKWHVAINHNAFPQPDDQGFDYTRADRGVTKTARPNRLSGFATNDENDPYRLDENGFPFHQNSADALTFLEENKSKPFFLYHATWLVHAPIHTRCERLLKKYCEKMDVPFPTDPGHWEIEGQKNPFYGAMVEMLDYYVGRIFHYLDNTEDPRWPGHMLSENTYVIFTSDNGGMERHPGEVITDNYPLDKGKINAKEGGVRVPLLIRGPGIAEGVETEAMANGLDFYPTILAWTKTRTPDGVKFDGADLSPFLNSDLTDASRIVDQNGEARDTMFWHFPHSSMQSTIRVGGYKLIRNWNDVLLKGNVPLELYQLYDADNQRVDIEEANNLAAKMPELAQSLDRQLEEKLSDSKASPPLLNSKLPKGLPNDNKVCRPIDHGRDGDSVWATIEENGAKVVKANLIYTDNGGHRYEEWYRMPATLDGNRVTATLPPGTTHYLFNLIDENQFLVSYPYIPPSNRSKTPFSERAFKAQDKKQ</sequence>
<evidence type="ECO:0000313" key="10">
    <source>
        <dbReference type="EMBL" id="MBB3210316.1"/>
    </source>
</evidence>
<evidence type="ECO:0000256" key="4">
    <source>
        <dbReference type="ARBA" id="ARBA00022729"/>
    </source>
</evidence>
<protein>
    <submittedName>
        <fullName evidence="10">Arylsulfatase A-like enzyme</fullName>
    </submittedName>
</protein>
<feature type="region of interest" description="Disordered" evidence="7">
    <location>
        <begin position="493"/>
        <end position="525"/>
    </location>
</feature>
<evidence type="ECO:0000256" key="2">
    <source>
        <dbReference type="ARBA" id="ARBA00008779"/>
    </source>
</evidence>
<comment type="caution">
    <text evidence="10">The sequence shown here is derived from an EMBL/GenBank/DDBJ whole genome shotgun (WGS) entry which is preliminary data.</text>
</comment>
<evidence type="ECO:0000256" key="7">
    <source>
        <dbReference type="SAM" id="MobiDB-lite"/>
    </source>
</evidence>
<evidence type="ECO:0000256" key="6">
    <source>
        <dbReference type="ARBA" id="ARBA00022837"/>
    </source>
</evidence>
<keyword evidence="4 8" id="KW-0732">Signal</keyword>
<keyword evidence="5" id="KW-0378">Hydrolase</keyword>
<evidence type="ECO:0000256" key="5">
    <source>
        <dbReference type="ARBA" id="ARBA00022801"/>
    </source>
</evidence>
<name>A0A7W5E506_9BACT</name>
<comment type="similarity">
    <text evidence="2">Belongs to the sulfatase family.</text>
</comment>
<dbReference type="PANTHER" id="PTHR42693">
    <property type="entry name" value="ARYLSULFATASE FAMILY MEMBER"/>
    <property type="match status" value="1"/>
</dbReference>
<evidence type="ECO:0000256" key="8">
    <source>
        <dbReference type="SAM" id="SignalP"/>
    </source>
</evidence>
<dbReference type="GO" id="GO:0046872">
    <property type="term" value="F:metal ion binding"/>
    <property type="evidence" value="ECO:0007669"/>
    <property type="project" value="UniProtKB-KW"/>
</dbReference>
<organism evidence="10 11">
    <name type="scientific">Aporhodopirellula rubra</name>
    <dbReference type="NCBI Taxonomy" id="980271"/>
    <lineage>
        <taxon>Bacteria</taxon>
        <taxon>Pseudomonadati</taxon>
        <taxon>Planctomycetota</taxon>
        <taxon>Planctomycetia</taxon>
        <taxon>Pirellulales</taxon>
        <taxon>Pirellulaceae</taxon>
        <taxon>Aporhodopirellula</taxon>
    </lineage>
</organism>
<reference evidence="10 11" key="1">
    <citation type="submission" date="2020-08" db="EMBL/GenBank/DDBJ databases">
        <title>Genomic Encyclopedia of Type Strains, Phase III (KMG-III): the genomes of soil and plant-associated and newly described type strains.</title>
        <authorList>
            <person name="Whitman W."/>
        </authorList>
    </citation>
    <scope>NUCLEOTIDE SEQUENCE [LARGE SCALE GENOMIC DNA]</scope>
    <source>
        <strain evidence="10 11">CECT 8075</strain>
    </source>
</reference>
<dbReference type="Gene3D" id="3.40.720.10">
    <property type="entry name" value="Alkaline Phosphatase, subunit A"/>
    <property type="match status" value="1"/>
</dbReference>
<keyword evidence="6" id="KW-0106">Calcium</keyword>
<dbReference type="PROSITE" id="PS00149">
    <property type="entry name" value="SULFATASE_2"/>
    <property type="match status" value="1"/>
</dbReference>
<dbReference type="CDD" id="cd16144">
    <property type="entry name" value="ARS_like"/>
    <property type="match status" value="1"/>
</dbReference>
<dbReference type="InterPro" id="IPR050738">
    <property type="entry name" value="Sulfatase"/>
</dbReference>
<dbReference type="InterPro" id="IPR017850">
    <property type="entry name" value="Alkaline_phosphatase_core_sf"/>
</dbReference>
<dbReference type="SUPFAM" id="SSF53649">
    <property type="entry name" value="Alkaline phosphatase-like"/>
    <property type="match status" value="1"/>
</dbReference>
<dbReference type="InterPro" id="IPR000917">
    <property type="entry name" value="Sulfatase_N"/>
</dbReference>